<dbReference type="PANTHER" id="PTHR13822">
    <property type="entry name" value="ATP SYNTHASE DELTA/EPSILON CHAIN"/>
    <property type="match status" value="1"/>
</dbReference>
<keyword evidence="10 15" id="KW-0472">Membrane</keyword>
<comment type="function">
    <text evidence="1 15">Produces ATP from ADP in the presence of a proton gradient across the membrane.</text>
</comment>
<dbReference type="PATRIC" id="fig|118101.4.peg.9"/>
<evidence type="ECO:0000256" key="11">
    <source>
        <dbReference type="ARBA" id="ARBA00023196"/>
    </source>
</evidence>
<dbReference type="Gene3D" id="2.60.15.10">
    <property type="entry name" value="F0F1 ATP synthase delta/epsilon subunit, N-terminal"/>
    <property type="match status" value="1"/>
</dbReference>
<dbReference type="EMBL" id="CP013259">
    <property type="protein sequence ID" value="ANZ22265.1"/>
    <property type="molecule type" value="Genomic_DNA"/>
</dbReference>
<comment type="similarity">
    <text evidence="3 15 16">Belongs to the ATPase epsilon chain family.</text>
</comment>
<evidence type="ECO:0000313" key="19">
    <source>
        <dbReference type="Proteomes" id="UP000093070"/>
    </source>
</evidence>
<dbReference type="InterPro" id="IPR036794">
    <property type="entry name" value="ATP_F1_dsu/esu_C_sf"/>
</dbReference>
<keyword evidence="11 15" id="KW-0139">CF(1)</keyword>
<dbReference type="GO" id="GO:0005886">
    <property type="term" value="C:plasma membrane"/>
    <property type="evidence" value="ECO:0007669"/>
    <property type="project" value="UniProtKB-SubCell"/>
</dbReference>
<organism evidence="18 19">
    <name type="scientific">Buchnera aphidicola subsp. Diuraphis noxia</name>
    <dbReference type="NCBI Taxonomy" id="118101"/>
    <lineage>
        <taxon>Bacteria</taxon>
        <taxon>Pseudomonadati</taxon>
        <taxon>Pseudomonadota</taxon>
        <taxon>Gammaproteobacteria</taxon>
        <taxon>Enterobacterales</taxon>
        <taxon>Erwiniaceae</taxon>
        <taxon>Buchnera</taxon>
    </lineage>
</organism>
<evidence type="ECO:0000259" key="17">
    <source>
        <dbReference type="Pfam" id="PF02823"/>
    </source>
</evidence>
<feature type="domain" description="ATP synthase F1 complex delta/epsilon subunit N-terminal" evidence="17">
    <location>
        <begin position="6"/>
        <end position="84"/>
    </location>
</feature>
<evidence type="ECO:0000256" key="7">
    <source>
        <dbReference type="ARBA" id="ARBA00022475"/>
    </source>
</evidence>
<dbReference type="InterPro" id="IPR036771">
    <property type="entry name" value="ATPsynth_dsu/esu_N"/>
</dbReference>
<gene>
    <name evidence="15" type="primary">atpC</name>
    <name evidence="18" type="ORF">ATN01_00045</name>
</gene>
<evidence type="ECO:0000256" key="9">
    <source>
        <dbReference type="ARBA" id="ARBA00023065"/>
    </source>
</evidence>
<protein>
    <recommendedName>
        <fullName evidence="5 15">ATP synthase epsilon chain</fullName>
    </recommendedName>
    <alternativeName>
        <fullName evidence="14 15">ATP synthase F1 sector epsilon subunit</fullName>
    </alternativeName>
    <alternativeName>
        <fullName evidence="13 15">F-ATPase epsilon subunit</fullName>
    </alternativeName>
</protein>
<evidence type="ECO:0000256" key="6">
    <source>
        <dbReference type="ARBA" id="ARBA00022448"/>
    </source>
</evidence>
<evidence type="ECO:0000256" key="2">
    <source>
        <dbReference type="ARBA" id="ARBA00004202"/>
    </source>
</evidence>
<comment type="subunit">
    <text evidence="4 15 16">F-type ATPases have 2 components, CF(1) - the catalytic core - and CF(0) - the membrane proton channel. CF(1) has five subunits: alpha(3), beta(3), gamma(1), delta(1), epsilon(1). CF(0) has three main subunits: a, b and c.</text>
</comment>
<evidence type="ECO:0000256" key="14">
    <source>
        <dbReference type="ARBA" id="ARBA00031795"/>
    </source>
</evidence>
<evidence type="ECO:0000313" key="18">
    <source>
        <dbReference type="EMBL" id="ANZ22265.1"/>
    </source>
</evidence>
<dbReference type="GO" id="GO:0046933">
    <property type="term" value="F:proton-transporting ATP synthase activity, rotational mechanism"/>
    <property type="evidence" value="ECO:0007669"/>
    <property type="project" value="UniProtKB-UniRule"/>
</dbReference>
<dbReference type="NCBIfam" id="NF001847">
    <property type="entry name" value="PRK00571.1-4"/>
    <property type="match status" value="1"/>
</dbReference>
<keyword evidence="8 15" id="KW-0375">Hydrogen ion transport</keyword>
<dbReference type="InterPro" id="IPR020546">
    <property type="entry name" value="ATP_synth_F1_dsu/esu_N"/>
</dbReference>
<keyword evidence="9 15" id="KW-0406">Ion transport</keyword>
<evidence type="ECO:0000256" key="4">
    <source>
        <dbReference type="ARBA" id="ARBA00011648"/>
    </source>
</evidence>
<dbReference type="HAMAP" id="MF_00530">
    <property type="entry name" value="ATP_synth_epsil_bac"/>
    <property type="match status" value="1"/>
</dbReference>
<dbReference type="PANTHER" id="PTHR13822:SF10">
    <property type="entry name" value="ATP SYNTHASE EPSILON CHAIN, CHLOROPLASTIC"/>
    <property type="match status" value="1"/>
</dbReference>
<dbReference type="GO" id="GO:0005524">
    <property type="term" value="F:ATP binding"/>
    <property type="evidence" value="ECO:0007669"/>
    <property type="project" value="UniProtKB-UniRule"/>
</dbReference>
<dbReference type="InterPro" id="IPR001469">
    <property type="entry name" value="ATP_synth_F1_dsu/esu"/>
</dbReference>
<dbReference type="SUPFAM" id="SSF51344">
    <property type="entry name" value="Epsilon subunit of F1F0-ATP synthase N-terminal domain"/>
    <property type="match status" value="1"/>
</dbReference>
<dbReference type="Pfam" id="PF02823">
    <property type="entry name" value="ATP-synt_DE_N"/>
    <property type="match status" value="1"/>
</dbReference>
<evidence type="ECO:0000256" key="5">
    <source>
        <dbReference type="ARBA" id="ARBA00014480"/>
    </source>
</evidence>
<evidence type="ECO:0000256" key="1">
    <source>
        <dbReference type="ARBA" id="ARBA00003543"/>
    </source>
</evidence>
<evidence type="ECO:0000256" key="12">
    <source>
        <dbReference type="ARBA" id="ARBA00023310"/>
    </source>
</evidence>
<dbReference type="NCBIfam" id="TIGR01216">
    <property type="entry name" value="ATP_synt_epsi"/>
    <property type="match status" value="1"/>
</dbReference>
<dbReference type="GO" id="GO:0045259">
    <property type="term" value="C:proton-transporting ATP synthase complex"/>
    <property type="evidence" value="ECO:0007669"/>
    <property type="project" value="UniProtKB-KW"/>
</dbReference>
<evidence type="ECO:0000256" key="16">
    <source>
        <dbReference type="RuleBase" id="RU003656"/>
    </source>
</evidence>
<dbReference type="Proteomes" id="UP000093070">
    <property type="component" value="Chromosome"/>
</dbReference>
<dbReference type="CDD" id="cd12152">
    <property type="entry name" value="F1-ATPase_delta"/>
    <property type="match status" value="1"/>
</dbReference>
<dbReference type="FunFam" id="2.60.15.10:FF:000001">
    <property type="entry name" value="ATP synthase epsilon chain"/>
    <property type="match status" value="1"/>
</dbReference>
<evidence type="ECO:0000256" key="13">
    <source>
        <dbReference type="ARBA" id="ARBA00030215"/>
    </source>
</evidence>
<evidence type="ECO:0000256" key="10">
    <source>
        <dbReference type="ARBA" id="ARBA00023136"/>
    </source>
</evidence>
<accession>A0A1B2H7T1</accession>
<evidence type="ECO:0000256" key="8">
    <source>
        <dbReference type="ARBA" id="ARBA00022781"/>
    </source>
</evidence>
<name>A0A1B2H7T1_BUCDN</name>
<dbReference type="STRING" id="118101.ATN01_00045"/>
<dbReference type="SUPFAM" id="SSF46604">
    <property type="entry name" value="Epsilon subunit of F1F0-ATP synthase C-terminal domain"/>
    <property type="match status" value="1"/>
</dbReference>
<evidence type="ECO:0000256" key="15">
    <source>
        <dbReference type="HAMAP-Rule" id="MF_00530"/>
    </source>
</evidence>
<reference evidence="18 19" key="1">
    <citation type="submission" date="2015-11" db="EMBL/GenBank/DDBJ databases">
        <title>The complete genome of Buchnera aphidicola from Diuraphis noxia biotype SAM.</title>
        <authorList>
            <person name="Burger N.F.V."/>
            <person name="Oberholster A.-M."/>
        </authorList>
    </citation>
    <scope>NUCLEOTIDE SEQUENCE [LARGE SCALE GENOMIC DNA]</scope>
    <source>
        <strain evidence="18">SAM</strain>
    </source>
</reference>
<dbReference type="AlphaFoldDB" id="A0A1B2H7T1"/>
<comment type="subcellular location">
    <subcellularLocation>
        <location evidence="2 15">Cell membrane</location>
        <topology evidence="2 15">Peripheral membrane protein</topology>
    </subcellularLocation>
</comment>
<proteinExistence type="inferred from homology"/>
<keyword evidence="12 15" id="KW-0066">ATP synthesis</keyword>
<keyword evidence="7 15" id="KW-1003">Cell membrane</keyword>
<sequence>MFMSFYLDVVSIEKRIFSGEVRKLRVSGSEGELGIYPGHAQLLSIIKPGMLYIFHKDQKEECIYISGGILEVQPYTVSVLADIAIRAVDLNRTHILKAKEKAEKDMRNENVQMKKNDILLKIAKEIAKLRVLETMDKFK</sequence>
<keyword evidence="6 15" id="KW-0813">Transport</keyword>
<evidence type="ECO:0000256" key="3">
    <source>
        <dbReference type="ARBA" id="ARBA00005712"/>
    </source>
</evidence>